<dbReference type="EMBL" id="JAYWIO010000003">
    <property type="protein sequence ID" value="KAK7276717.1"/>
    <property type="molecule type" value="Genomic_DNA"/>
</dbReference>
<name>A0AAN9FHV5_CROPI</name>
<proteinExistence type="predicted"/>
<protein>
    <submittedName>
        <fullName evidence="2">Uncharacterized protein</fullName>
    </submittedName>
</protein>
<feature type="compositionally biased region" description="Basic and acidic residues" evidence="1">
    <location>
        <begin position="93"/>
        <end position="104"/>
    </location>
</feature>
<evidence type="ECO:0000256" key="1">
    <source>
        <dbReference type="SAM" id="MobiDB-lite"/>
    </source>
</evidence>
<dbReference type="AlphaFoldDB" id="A0AAN9FHV5"/>
<evidence type="ECO:0000313" key="3">
    <source>
        <dbReference type="Proteomes" id="UP001372338"/>
    </source>
</evidence>
<feature type="region of interest" description="Disordered" evidence="1">
    <location>
        <begin position="84"/>
        <end position="106"/>
    </location>
</feature>
<reference evidence="2 3" key="1">
    <citation type="submission" date="2024-01" db="EMBL/GenBank/DDBJ databases">
        <title>The genomes of 5 underutilized Papilionoideae crops provide insights into root nodulation and disease resistanc.</title>
        <authorList>
            <person name="Yuan L."/>
        </authorList>
    </citation>
    <scope>NUCLEOTIDE SEQUENCE [LARGE SCALE GENOMIC DNA]</scope>
    <source>
        <strain evidence="2">ZHUSHIDOU_FW_LH</strain>
        <tissue evidence="2">Leaf</tissue>
    </source>
</reference>
<keyword evidence="3" id="KW-1185">Reference proteome</keyword>
<comment type="caution">
    <text evidence="2">The sequence shown here is derived from an EMBL/GenBank/DDBJ whole genome shotgun (WGS) entry which is preliminary data.</text>
</comment>
<accession>A0AAN9FHV5</accession>
<sequence>MNSSNPNSHIYPLNSTFFNNTNNTLILNSIIFPHFFHFTNPTPHPTKKKLLHFHFLPYSSSSFTFRSSFTFNFLFSLLPPLSPPPPPPPQDMAKLKRTVESCEQKKKKKKKKVARLYKKEETEKKLLLLNQYIWSFCNIF</sequence>
<dbReference type="Proteomes" id="UP001372338">
    <property type="component" value="Unassembled WGS sequence"/>
</dbReference>
<evidence type="ECO:0000313" key="2">
    <source>
        <dbReference type="EMBL" id="KAK7276717.1"/>
    </source>
</evidence>
<gene>
    <name evidence="2" type="ORF">RIF29_17862</name>
</gene>
<organism evidence="2 3">
    <name type="scientific">Crotalaria pallida</name>
    <name type="common">Smooth rattlebox</name>
    <name type="synonym">Crotalaria striata</name>
    <dbReference type="NCBI Taxonomy" id="3830"/>
    <lineage>
        <taxon>Eukaryota</taxon>
        <taxon>Viridiplantae</taxon>
        <taxon>Streptophyta</taxon>
        <taxon>Embryophyta</taxon>
        <taxon>Tracheophyta</taxon>
        <taxon>Spermatophyta</taxon>
        <taxon>Magnoliopsida</taxon>
        <taxon>eudicotyledons</taxon>
        <taxon>Gunneridae</taxon>
        <taxon>Pentapetalae</taxon>
        <taxon>rosids</taxon>
        <taxon>fabids</taxon>
        <taxon>Fabales</taxon>
        <taxon>Fabaceae</taxon>
        <taxon>Papilionoideae</taxon>
        <taxon>50 kb inversion clade</taxon>
        <taxon>genistoids sensu lato</taxon>
        <taxon>core genistoids</taxon>
        <taxon>Crotalarieae</taxon>
        <taxon>Crotalaria</taxon>
    </lineage>
</organism>